<evidence type="ECO:0000259" key="4">
    <source>
        <dbReference type="PROSITE" id="PS50225"/>
    </source>
</evidence>
<feature type="repeat" description="ANK" evidence="3">
    <location>
        <begin position="349"/>
        <end position="385"/>
    </location>
</feature>
<dbReference type="PANTHER" id="PTHR24161:SF85">
    <property type="entry name" value="PALMITOYLTRANSFERASE HIP14"/>
    <property type="match status" value="1"/>
</dbReference>
<feature type="repeat" description="ANK" evidence="3">
    <location>
        <begin position="216"/>
        <end position="248"/>
    </location>
</feature>
<keyword evidence="1" id="KW-0677">Repeat</keyword>
<feature type="repeat" description="ANK" evidence="3">
    <location>
        <begin position="113"/>
        <end position="145"/>
    </location>
</feature>
<name>A0A0B6ZRJ0_9EUPU</name>
<feature type="domain" description="SOCS box" evidence="4">
    <location>
        <begin position="481"/>
        <end position="530"/>
    </location>
</feature>
<feature type="repeat" description="ANK" evidence="3">
    <location>
        <begin position="183"/>
        <end position="215"/>
    </location>
</feature>
<keyword evidence="2 3" id="KW-0040">ANK repeat</keyword>
<dbReference type="Pfam" id="PF12796">
    <property type="entry name" value="Ank_2"/>
    <property type="match status" value="3"/>
</dbReference>
<dbReference type="SUPFAM" id="SSF158235">
    <property type="entry name" value="SOCS box-like"/>
    <property type="match status" value="1"/>
</dbReference>
<dbReference type="InterPro" id="IPR002110">
    <property type="entry name" value="Ankyrin_rpt"/>
</dbReference>
<dbReference type="SMART" id="SM00969">
    <property type="entry name" value="SOCS_box"/>
    <property type="match status" value="1"/>
</dbReference>
<dbReference type="Pfam" id="PF07525">
    <property type="entry name" value="SOCS_box"/>
    <property type="match status" value="1"/>
</dbReference>
<dbReference type="AlphaFoldDB" id="A0A0B6ZRJ0"/>
<evidence type="ECO:0000256" key="1">
    <source>
        <dbReference type="ARBA" id="ARBA00022737"/>
    </source>
</evidence>
<dbReference type="PROSITE" id="PS50088">
    <property type="entry name" value="ANK_REPEAT"/>
    <property type="match status" value="9"/>
</dbReference>
<dbReference type="InterPro" id="IPR036770">
    <property type="entry name" value="Ankyrin_rpt-contain_sf"/>
</dbReference>
<dbReference type="Pfam" id="PF00023">
    <property type="entry name" value="Ank"/>
    <property type="match status" value="1"/>
</dbReference>
<dbReference type="PANTHER" id="PTHR24161">
    <property type="entry name" value="ANK_REP_REGION DOMAIN-CONTAINING PROTEIN-RELATED"/>
    <property type="match status" value="1"/>
</dbReference>
<organism evidence="5">
    <name type="scientific">Arion vulgaris</name>
    <dbReference type="NCBI Taxonomy" id="1028688"/>
    <lineage>
        <taxon>Eukaryota</taxon>
        <taxon>Metazoa</taxon>
        <taxon>Spiralia</taxon>
        <taxon>Lophotrochozoa</taxon>
        <taxon>Mollusca</taxon>
        <taxon>Gastropoda</taxon>
        <taxon>Heterobranchia</taxon>
        <taxon>Euthyneura</taxon>
        <taxon>Panpulmonata</taxon>
        <taxon>Eupulmonata</taxon>
        <taxon>Stylommatophora</taxon>
        <taxon>Helicina</taxon>
        <taxon>Arionoidea</taxon>
        <taxon>Arionidae</taxon>
        <taxon>Arion</taxon>
    </lineage>
</organism>
<dbReference type="InterPro" id="IPR001496">
    <property type="entry name" value="SOCS_box"/>
</dbReference>
<dbReference type="PROSITE" id="PS50225">
    <property type="entry name" value="SOCS"/>
    <property type="match status" value="1"/>
</dbReference>
<dbReference type="CDD" id="cd03587">
    <property type="entry name" value="SOCS"/>
    <property type="match status" value="1"/>
</dbReference>
<proteinExistence type="predicted"/>
<dbReference type="PROSITE" id="PS50297">
    <property type="entry name" value="ANK_REP_REGION"/>
    <property type="match status" value="8"/>
</dbReference>
<protein>
    <recommendedName>
        <fullName evidence="4">SOCS box domain-containing protein</fullName>
    </recommendedName>
</protein>
<dbReference type="EMBL" id="HACG01024414">
    <property type="protein sequence ID" value="CEK71279.1"/>
    <property type="molecule type" value="Transcribed_RNA"/>
</dbReference>
<dbReference type="GO" id="GO:0035556">
    <property type="term" value="P:intracellular signal transduction"/>
    <property type="evidence" value="ECO:0007669"/>
    <property type="project" value="InterPro"/>
</dbReference>
<dbReference type="PRINTS" id="PR01415">
    <property type="entry name" value="ANKYRIN"/>
</dbReference>
<dbReference type="InterPro" id="IPR036036">
    <property type="entry name" value="SOCS_box-like_dom_sf"/>
</dbReference>
<evidence type="ECO:0000313" key="5">
    <source>
        <dbReference type="EMBL" id="CEK71279.1"/>
    </source>
</evidence>
<feature type="repeat" description="ANK" evidence="3">
    <location>
        <begin position="249"/>
        <end position="281"/>
    </location>
</feature>
<feature type="repeat" description="ANK" evidence="3">
    <location>
        <begin position="147"/>
        <end position="179"/>
    </location>
</feature>
<reference evidence="5" key="1">
    <citation type="submission" date="2014-12" db="EMBL/GenBank/DDBJ databases">
        <title>Insight into the proteome of Arion vulgaris.</title>
        <authorList>
            <person name="Aradska J."/>
            <person name="Bulat T."/>
            <person name="Smidak R."/>
            <person name="Sarate P."/>
            <person name="Gangsoo J."/>
            <person name="Sialana F."/>
            <person name="Bilban M."/>
            <person name="Lubec G."/>
        </authorList>
    </citation>
    <scope>NUCLEOTIDE SEQUENCE</scope>
    <source>
        <tissue evidence="5">Skin</tissue>
    </source>
</reference>
<gene>
    <name evidence="5" type="primary">ORF77646</name>
</gene>
<feature type="repeat" description="ANK" evidence="3">
    <location>
        <begin position="282"/>
        <end position="314"/>
    </location>
</feature>
<dbReference type="SMART" id="SM00248">
    <property type="entry name" value="ANK"/>
    <property type="match status" value="10"/>
</dbReference>
<evidence type="ECO:0000256" key="3">
    <source>
        <dbReference type="PROSITE-ProRule" id="PRU00023"/>
    </source>
</evidence>
<dbReference type="Gene3D" id="1.25.40.20">
    <property type="entry name" value="Ankyrin repeat-containing domain"/>
    <property type="match status" value="3"/>
</dbReference>
<sequence>MASAEEPETELLDEFLEAFIKGMDCGQVELIDYLIRMKLKDPRFPLDTNRCAVLASKRGNVVALSKVLTLDHRMSYGDAHGRRAIHYAAKNGHLECVKLLLKAGSVSNCSDSFGRTPLHLACSMGHVDIVSYLVRQCAHINSCRTETGENAVHVTASTSHIEVMKLLIDNGGDVNAVTRHNKGEDTPLHKAVAADKADMVEYLCQRGAKLDISNAQEQCPIHIACEKGFLRCISILIRFGASLDVTDSHAQTPLCVAIVENQTTVAKLLVDEGASVHVADKHGYTAMHTASMRGNLELIDYFVAAGADVNVRTVDSLHTPLMSAVSLGRLDSIHTLISLGADVTLSDSKGHTPLHLVHMKLGGSAVDSIIRALLEGGCRLDTRDNGNLTPIQRGLIVSVIRKTNIFPWVQLLCQAGAVLGPDQFTMGKHSPLFWLTYSGLLKEALYLVRAGWDLGDETWVVLPGKNAVQDRLHKFMIETFRTVPSLLACCRKSLRSHLSTIGQHREIISSVDALPIPDPLKSFLKLYDIDPEDVLVLETEA</sequence>
<dbReference type="SUPFAM" id="SSF48403">
    <property type="entry name" value="Ankyrin repeat"/>
    <property type="match status" value="1"/>
</dbReference>
<feature type="repeat" description="ANK" evidence="3">
    <location>
        <begin position="316"/>
        <end position="348"/>
    </location>
</feature>
<accession>A0A0B6ZRJ0</accession>
<feature type="repeat" description="ANK" evidence="3">
    <location>
        <begin position="80"/>
        <end position="112"/>
    </location>
</feature>
<evidence type="ECO:0000256" key="2">
    <source>
        <dbReference type="ARBA" id="ARBA00023043"/>
    </source>
</evidence>